<dbReference type="HAMAP" id="MF_00791">
    <property type="entry name" value="ApaG"/>
    <property type="match status" value="1"/>
</dbReference>
<name>A0ABS0SCL6_9HYPH</name>
<dbReference type="InterPro" id="IPR036767">
    <property type="entry name" value="ApaG_sf"/>
</dbReference>
<protein>
    <recommendedName>
        <fullName evidence="1 2">Protein ApaG</fullName>
    </recommendedName>
</protein>
<dbReference type="PANTHER" id="PTHR14289:SF16">
    <property type="entry name" value="POLYMERASE DELTA-INTERACTING PROTEIN 2"/>
    <property type="match status" value="1"/>
</dbReference>
<dbReference type="Pfam" id="PF04379">
    <property type="entry name" value="DUF525"/>
    <property type="match status" value="1"/>
</dbReference>
<sequence length="130" mass="14781">MYRCTTRDIEVEVEPFYLPDRSDPDEGRYVWGYRVTIVNNSTMRIQLMERYWRITDGNGREEEVRGEGVVGEQPVLEPGDSFQYTSGCPLRTSSGIMVGTYTMRADDGELFEVAIPAFSLDLPNAARSLN</sequence>
<reference evidence="4 5" key="1">
    <citation type="submission" date="2020-10" db="EMBL/GenBank/DDBJ databases">
        <title>Aquamicrobium zhengzhouensis sp. nov., a exopolysaccharide producing bacterium isolated from farmland soil.</title>
        <authorList>
            <person name="Wang X."/>
        </authorList>
    </citation>
    <scope>NUCLEOTIDE SEQUENCE [LARGE SCALE GENOMIC DNA]</scope>
    <source>
        <strain evidence="5">cd-1</strain>
    </source>
</reference>
<dbReference type="Proteomes" id="UP000601789">
    <property type="component" value="Unassembled WGS sequence"/>
</dbReference>
<keyword evidence="5" id="KW-1185">Reference proteome</keyword>
<evidence type="ECO:0000259" key="3">
    <source>
        <dbReference type="PROSITE" id="PS51087"/>
    </source>
</evidence>
<dbReference type="RefSeq" id="WP_198476459.1">
    <property type="nucleotide sequence ID" value="NZ_JADGMQ010000006.1"/>
</dbReference>
<feature type="domain" description="ApaG" evidence="3">
    <location>
        <begin position="3"/>
        <end position="127"/>
    </location>
</feature>
<gene>
    <name evidence="2 4" type="primary">apaG</name>
    <name evidence="4" type="ORF">IOD40_10270</name>
</gene>
<dbReference type="Gene3D" id="2.60.40.1470">
    <property type="entry name" value="ApaG domain"/>
    <property type="match status" value="1"/>
</dbReference>
<proteinExistence type="inferred from homology"/>
<evidence type="ECO:0000256" key="1">
    <source>
        <dbReference type="ARBA" id="ARBA00017693"/>
    </source>
</evidence>
<evidence type="ECO:0000313" key="4">
    <source>
        <dbReference type="EMBL" id="MBI1621045.1"/>
    </source>
</evidence>
<evidence type="ECO:0000313" key="5">
    <source>
        <dbReference type="Proteomes" id="UP000601789"/>
    </source>
</evidence>
<dbReference type="SUPFAM" id="SSF110069">
    <property type="entry name" value="ApaG-like"/>
    <property type="match status" value="1"/>
</dbReference>
<dbReference type="EMBL" id="JADGMQ010000006">
    <property type="protein sequence ID" value="MBI1621045.1"/>
    <property type="molecule type" value="Genomic_DNA"/>
</dbReference>
<evidence type="ECO:0000256" key="2">
    <source>
        <dbReference type="HAMAP-Rule" id="MF_00791"/>
    </source>
</evidence>
<dbReference type="InterPro" id="IPR023065">
    <property type="entry name" value="Uncharacterised_ApaG"/>
</dbReference>
<dbReference type="PANTHER" id="PTHR14289">
    <property type="entry name" value="F-BOX ONLY PROTEIN 3"/>
    <property type="match status" value="1"/>
</dbReference>
<dbReference type="PROSITE" id="PS51087">
    <property type="entry name" value="APAG"/>
    <property type="match status" value="1"/>
</dbReference>
<comment type="caution">
    <text evidence="4">The sequence shown here is derived from an EMBL/GenBank/DDBJ whole genome shotgun (WGS) entry which is preliminary data.</text>
</comment>
<dbReference type="NCBIfam" id="NF003967">
    <property type="entry name" value="PRK05461.1"/>
    <property type="match status" value="1"/>
</dbReference>
<organism evidence="4 5">
    <name type="scientific">Aquamicrobium zhengzhouense</name>
    <dbReference type="NCBI Taxonomy" id="2781738"/>
    <lineage>
        <taxon>Bacteria</taxon>
        <taxon>Pseudomonadati</taxon>
        <taxon>Pseudomonadota</taxon>
        <taxon>Alphaproteobacteria</taxon>
        <taxon>Hyphomicrobiales</taxon>
        <taxon>Phyllobacteriaceae</taxon>
        <taxon>Aquamicrobium</taxon>
    </lineage>
</organism>
<accession>A0ABS0SCL6</accession>
<dbReference type="InterPro" id="IPR007474">
    <property type="entry name" value="ApaG_domain"/>
</dbReference>